<keyword evidence="9 11" id="KW-0472">Membrane</keyword>
<keyword evidence="4" id="KW-0410">Iron transport</keyword>
<protein>
    <submittedName>
        <fullName evidence="16">TonB-dependent receptor</fullName>
    </submittedName>
</protein>
<feature type="domain" description="TonB-dependent receptor plug" evidence="15">
    <location>
        <begin position="54"/>
        <end position="168"/>
    </location>
</feature>
<evidence type="ECO:0000256" key="11">
    <source>
        <dbReference type="PROSITE-ProRule" id="PRU01360"/>
    </source>
</evidence>
<dbReference type="PANTHER" id="PTHR32552">
    <property type="entry name" value="FERRICHROME IRON RECEPTOR-RELATED"/>
    <property type="match status" value="1"/>
</dbReference>
<name>A0ABT5WM93_9SPHN</name>
<keyword evidence="3 11" id="KW-1134">Transmembrane beta strand</keyword>
<dbReference type="Proteomes" id="UP001216253">
    <property type="component" value="Unassembled WGS sequence"/>
</dbReference>
<keyword evidence="17" id="KW-1185">Reference proteome</keyword>
<evidence type="ECO:0000256" key="1">
    <source>
        <dbReference type="ARBA" id="ARBA00004571"/>
    </source>
</evidence>
<evidence type="ECO:0000259" key="15">
    <source>
        <dbReference type="Pfam" id="PF07715"/>
    </source>
</evidence>
<evidence type="ECO:0000256" key="6">
    <source>
        <dbReference type="ARBA" id="ARBA00023004"/>
    </source>
</evidence>
<dbReference type="Gene3D" id="2.40.170.20">
    <property type="entry name" value="TonB-dependent receptor, beta-barrel domain"/>
    <property type="match status" value="1"/>
</dbReference>
<comment type="similarity">
    <text evidence="11 12">Belongs to the TonB-dependent receptor family.</text>
</comment>
<keyword evidence="13" id="KW-0732">Signal</keyword>
<keyword evidence="16" id="KW-0675">Receptor</keyword>
<evidence type="ECO:0000256" key="5">
    <source>
        <dbReference type="ARBA" id="ARBA00022692"/>
    </source>
</evidence>
<feature type="signal peptide" evidence="13">
    <location>
        <begin position="1"/>
        <end position="30"/>
    </location>
</feature>
<evidence type="ECO:0000256" key="8">
    <source>
        <dbReference type="ARBA" id="ARBA00023077"/>
    </source>
</evidence>
<dbReference type="InterPro" id="IPR000531">
    <property type="entry name" value="Beta-barrel_TonB"/>
</dbReference>
<keyword evidence="2 11" id="KW-0813">Transport</keyword>
<comment type="caution">
    <text evidence="16">The sequence shown here is derived from an EMBL/GenBank/DDBJ whole genome shotgun (WGS) entry which is preliminary data.</text>
</comment>
<evidence type="ECO:0000259" key="14">
    <source>
        <dbReference type="Pfam" id="PF00593"/>
    </source>
</evidence>
<dbReference type="InterPro" id="IPR036942">
    <property type="entry name" value="Beta-barrel_TonB_sf"/>
</dbReference>
<evidence type="ECO:0000256" key="7">
    <source>
        <dbReference type="ARBA" id="ARBA00023065"/>
    </source>
</evidence>
<evidence type="ECO:0000256" key="13">
    <source>
        <dbReference type="SAM" id="SignalP"/>
    </source>
</evidence>
<evidence type="ECO:0000256" key="2">
    <source>
        <dbReference type="ARBA" id="ARBA00022448"/>
    </source>
</evidence>
<comment type="subcellular location">
    <subcellularLocation>
        <location evidence="1 11">Cell outer membrane</location>
        <topology evidence="1 11">Multi-pass membrane protein</topology>
    </subcellularLocation>
</comment>
<sequence>MERHTGLATKRSVLLAATALSALASTPAWAQNSDASATNGADIIVTARRVEERLQDVPISITVFNQTQLDKSNITNGVELASFTPSLTANSRFGQSNASFAIRGFTQELRTAPSVGVYFAEVTAPRAGLVGSYFGEGAGAGLYFDLQNVQVLKGPQGTLFGRNTTGGAIVLVPQRPTDRFEGYVEGTVGNFNLRRVQGAINLPLSDALRLRLGGDYEKRDGYLKNISGIGPSRLGDRDRYALRASVLWDISPDIENYTVAYIQRSSDTGVIPKITECNNSIPINGRIPAMGNQACAQMAREAGQSFWTVQNALVNPDNTARQWQVINQTKWVASDSITVRNIASYGEYKAQFRNATFGEYFPLGGDNPPDASLIFTWSYPIGEPTGPGGLSPGGKLLPRANQWTLSEELQLVGNLPNLEWQAGFYYEKSQSIGLSGANSASFAACPGNPPVIETGTCIPVFGPASAIYSPAINQSKFRDIGAYGQATYSFSDQLKLTGGFRYTWDRVEGENVSAVRRAVNGPFTCTFAPIVGPTIPNPANPNARIGAPITDINECRINPKTSSSAPTWMIDLDYFPIPDMMIYAKYSRGYRQGTVNIFASVGSSFDTIAPEKVDVYEAGLKTSWRGAAPGSFNVAAFYNDFTNQQVLLGLEDRVLNRATATATVVNVGNSTIQGIEADATVRLADAVTLSGNAAYLDTKIKSLTFPTLGPDVPYDTLVATVFPGSALPFTPKWKMTLTAAWDLPLPEDIGKVTLSGTFSYTDKLLNQAGNPDGDPARNIPPGVQRGNGIFVPNIYLPSVSLWNFNLSWNDALQLPVDISAFVVNATNEKYYLSYNNRNSVGFASQLPAEPRTWGVKLRYRFGS</sequence>
<evidence type="ECO:0000256" key="10">
    <source>
        <dbReference type="ARBA" id="ARBA00023237"/>
    </source>
</evidence>
<feature type="chain" id="PRO_5046941340" evidence="13">
    <location>
        <begin position="31"/>
        <end position="863"/>
    </location>
</feature>
<proteinExistence type="inferred from homology"/>
<gene>
    <name evidence="16" type="ORF">PYV00_04600</name>
</gene>
<evidence type="ECO:0000256" key="9">
    <source>
        <dbReference type="ARBA" id="ARBA00023136"/>
    </source>
</evidence>
<dbReference type="Pfam" id="PF07715">
    <property type="entry name" value="Plug"/>
    <property type="match status" value="1"/>
</dbReference>
<evidence type="ECO:0000313" key="16">
    <source>
        <dbReference type="EMBL" id="MDE8650999.1"/>
    </source>
</evidence>
<dbReference type="RefSeq" id="WP_275227087.1">
    <property type="nucleotide sequence ID" value="NZ_JARESE010000012.1"/>
</dbReference>
<reference evidence="16 17" key="1">
    <citation type="submission" date="2023-03" db="EMBL/GenBank/DDBJ databases">
        <title>NovoSphingobium album sp. nov. isolated from polycyclic aromatic hydrocarbons- and heavy-metal polluted soil.</title>
        <authorList>
            <person name="Liu Z."/>
            <person name="Wang K."/>
        </authorList>
    </citation>
    <scope>NUCLEOTIDE SEQUENCE [LARGE SCALE GENOMIC DNA]</scope>
    <source>
        <strain evidence="16 17">H3SJ31-1</strain>
    </source>
</reference>
<evidence type="ECO:0000256" key="4">
    <source>
        <dbReference type="ARBA" id="ARBA00022496"/>
    </source>
</evidence>
<feature type="domain" description="TonB-dependent receptor-like beta-barrel" evidence="14">
    <location>
        <begin position="315"/>
        <end position="817"/>
    </location>
</feature>
<evidence type="ECO:0000256" key="12">
    <source>
        <dbReference type="RuleBase" id="RU003357"/>
    </source>
</evidence>
<dbReference type="PANTHER" id="PTHR32552:SF81">
    <property type="entry name" value="TONB-DEPENDENT OUTER MEMBRANE RECEPTOR"/>
    <property type="match status" value="1"/>
</dbReference>
<organism evidence="16 17">
    <name type="scientific">Novosphingobium album</name>
    <name type="common">ex Liu et al. 2023</name>
    <dbReference type="NCBI Taxonomy" id="3031130"/>
    <lineage>
        <taxon>Bacteria</taxon>
        <taxon>Pseudomonadati</taxon>
        <taxon>Pseudomonadota</taxon>
        <taxon>Alphaproteobacteria</taxon>
        <taxon>Sphingomonadales</taxon>
        <taxon>Sphingomonadaceae</taxon>
        <taxon>Novosphingobium</taxon>
    </lineage>
</organism>
<accession>A0ABT5WM93</accession>
<keyword evidence="5 11" id="KW-0812">Transmembrane</keyword>
<dbReference type="SUPFAM" id="SSF56935">
    <property type="entry name" value="Porins"/>
    <property type="match status" value="1"/>
</dbReference>
<dbReference type="InterPro" id="IPR012910">
    <property type="entry name" value="Plug_dom"/>
</dbReference>
<dbReference type="EMBL" id="JARESE010000012">
    <property type="protein sequence ID" value="MDE8650999.1"/>
    <property type="molecule type" value="Genomic_DNA"/>
</dbReference>
<keyword evidence="8 12" id="KW-0798">TonB box</keyword>
<evidence type="ECO:0000256" key="3">
    <source>
        <dbReference type="ARBA" id="ARBA00022452"/>
    </source>
</evidence>
<keyword evidence="6" id="KW-0408">Iron</keyword>
<dbReference type="Pfam" id="PF00593">
    <property type="entry name" value="TonB_dep_Rec_b-barrel"/>
    <property type="match status" value="1"/>
</dbReference>
<keyword evidence="7" id="KW-0406">Ion transport</keyword>
<evidence type="ECO:0000313" key="17">
    <source>
        <dbReference type="Proteomes" id="UP001216253"/>
    </source>
</evidence>
<dbReference type="PROSITE" id="PS52016">
    <property type="entry name" value="TONB_DEPENDENT_REC_3"/>
    <property type="match status" value="1"/>
</dbReference>
<keyword evidence="10 11" id="KW-0998">Cell outer membrane</keyword>
<dbReference type="InterPro" id="IPR039426">
    <property type="entry name" value="TonB-dep_rcpt-like"/>
</dbReference>